<evidence type="ECO:0000256" key="2">
    <source>
        <dbReference type="ARBA" id="ARBA00023002"/>
    </source>
</evidence>
<keyword evidence="1" id="KW-0479">Metal-binding</keyword>
<dbReference type="GO" id="GO:0046872">
    <property type="term" value="F:metal ion binding"/>
    <property type="evidence" value="ECO:0007669"/>
    <property type="project" value="UniProtKB-KW"/>
</dbReference>
<dbReference type="Gene3D" id="1.10.1280.10">
    <property type="entry name" value="Di-copper center containing domain from catechol oxidase"/>
    <property type="match status" value="1"/>
</dbReference>
<proteinExistence type="predicted"/>
<evidence type="ECO:0000256" key="1">
    <source>
        <dbReference type="ARBA" id="ARBA00022723"/>
    </source>
</evidence>
<evidence type="ECO:0000256" key="3">
    <source>
        <dbReference type="SAM" id="SignalP"/>
    </source>
</evidence>
<feature type="domain" description="Tyrosinase copper-binding" evidence="4">
    <location>
        <begin position="269"/>
        <end position="280"/>
    </location>
</feature>
<evidence type="ECO:0000313" key="6">
    <source>
        <dbReference type="Proteomes" id="UP000070133"/>
    </source>
</evidence>
<protein>
    <recommendedName>
        <fullName evidence="4">Tyrosinase copper-binding domain-containing protein</fullName>
    </recommendedName>
</protein>
<comment type="caution">
    <text evidence="5">The sequence shown here is derived from an EMBL/GenBank/DDBJ whole genome shotgun (WGS) entry which is preliminary data.</text>
</comment>
<dbReference type="STRING" id="321146.A0A139H1A4"/>
<feature type="chain" id="PRO_5007806322" description="Tyrosinase copper-binding domain-containing protein" evidence="3">
    <location>
        <begin position="21"/>
        <end position="352"/>
    </location>
</feature>
<organism evidence="5 6">
    <name type="scientific">Pseudocercospora eumusae</name>
    <dbReference type="NCBI Taxonomy" id="321146"/>
    <lineage>
        <taxon>Eukaryota</taxon>
        <taxon>Fungi</taxon>
        <taxon>Dikarya</taxon>
        <taxon>Ascomycota</taxon>
        <taxon>Pezizomycotina</taxon>
        <taxon>Dothideomycetes</taxon>
        <taxon>Dothideomycetidae</taxon>
        <taxon>Mycosphaerellales</taxon>
        <taxon>Mycosphaerellaceae</taxon>
        <taxon>Pseudocercospora</taxon>
    </lineage>
</organism>
<dbReference type="PRINTS" id="PR00092">
    <property type="entry name" value="TYROSINASE"/>
</dbReference>
<dbReference type="AlphaFoldDB" id="A0A139H1A4"/>
<reference evidence="5 6" key="1">
    <citation type="submission" date="2015-07" db="EMBL/GenBank/DDBJ databases">
        <title>Comparative genomics of the Sigatoka disease complex on banana suggests a link between parallel evolutionary changes in Pseudocercospora fijiensis and Pseudocercospora eumusae and increased virulence on the banana host.</title>
        <authorList>
            <person name="Chang T.-C."/>
            <person name="Salvucci A."/>
            <person name="Crous P.W."/>
            <person name="Stergiopoulos I."/>
        </authorList>
    </citation>
    <scope>NUCLEOTIDE SEQUENCE [LARGE SCALE GENOMIC DNA]</scope>
    <source>
        <strain evidence="5 6">CBS 114824</strain>
    </source>
</reference>
<dbReference type="SUPFAM" id="SSF48056">
    <property type="entry name" value="Di-copper centre-containing domain"/>
    <property type="match status" value="1"/>
</dbReference>
<dbReference type="PANTHER" id="PTHR11474">
    <property type="entry name" value="TYROSINASE FAMILY MEMBER"/>
    <property type="match status" value="1"/>
</dbReference>
<feature type="signal peptide" evidence="3">
    <location>
        <begin position="1"/>
        <end position="20"/>
    </location>
</feature>
<dbReference type="PROSITE" id="PS00498">
    <property type="entry name" value="TYROSINASE_2"/>
    <property type="match status" value="1"/>
</dbReference>
<keyword evidence="2" id="KW-0560">Oxidoreductase</keyword>
<dbReference type="InterPro" id="IPR008922">
    <property type="entry name" value="Di-copper_centre_dom_sf"/>
</dbReference>
<dbReference type="InterPro" id="IPR002227">
    <property type="entry name" value="Tyrosinase_Cu-bd"/>
</dbReference>
<dbReference type="Proteomes" id="UP000070133">
    <property type="component" value="Unassembled WGS sequence"/>
</dbReference>
<evidence type="ECO:0000313" key="5">
    <source>
        <dbReference type="EMBL" id="KXS96214.1"/>
    </source>
</evidence>
<dbReference type="OrthoDB" id="202203at2759"/>
<dbReference type="PANTHER" id="PTHR11474:SF125">
    <property type="entry name" value="N-ACETYL-6-HYDROXYTRYPTOPHAN OXIDASE IVOB-RELATED"/>
    <property type="match status" value="1"/>
</dbReference>
<sequence length="352" mass="39174">MLNTIAALPVLLGLLSYTSATPIQSHHGSCSEPLIRKEWRDLTSTQKQDYIGAIKCLQAKPKEVTPDWLAPAAVTRSDDFTTAHILQTNTSHKVGHLLPWHRYYLSVYEKALREECNYPGALPYWDWTLDVSTDETFLNSPVFHPTHGFGGNGIFIPSDDPEPSSSFQIPGRTGGGCIQDGPFKDTIITLGPTSNLSGNPRCLNRDLSPYWARRYLGMNRTQVTLAKSTFGAFTFDAELGPPKVHSGIHGGGHSGVGGIMRDPYVSPADPLFYLHHANLDRVWWSWQRRDLGRRLRDVSGPVYREDWNNTRGGNVTLGFQMTMGYVAGPVSVGDVMDVRGGRLCYVYDKVYE</sequence>
<gene>
    <name evidence="5" type="ORF">AC578_2820</name>
</gene>
<dbReference type="Pfam" id="PF00264">
    <property type="entry name" value="Tyrosinase"/>
    <property type="match status" value="1"/>
</dbReference>
<dbReference type="EMBL" id="LFZN01000183">
    <property type="protein sequence ID" value="KXS96214.1"/>
    <property type="molecule type" value="Genomic_DNA"/>
</dbReference>
<dbReference type="InterPro" id="IPR050316">
    <property type="entry name" value="Tyrosinase/Hemocyanin"/>
</dbReference>
<name>A0A139H1A4_9PEZI</name>
<evidence type="ECO:0000259" key="4">
    <source>
        <dbReference type="PROSITE" id="PS00498"/>
    </source>
</evidence>
<accession>A0A139H1A4</accession>
<keyword evidence="6" id="KW-1185">Reference proteome</keyword>
<dbReference type="GO" id="GO:0016491">
    <property type="term" value="F:oxidoreductase activity"/>
    <property type="evidence" value="ECO:0007669"/>
    <property type="project" value="UniProtKB-KW"/>
</dbReference>
<keyword evidence="3" id="KW-0732">Signal</keyword>